<dbReference type="InterPro" id="IPR011856">
    <property type="entry name" value="tRNA_endonuc-like_dom_sf"/>
</dbReference>
<accession>A0AA43RGH3</accession>
<dbReference type="NCBIfam" id="NF009150">
    <property type="entry name" value="PRK12497.1-3"/>
    <property type="match status" value="1"/>
</dbReference>
<dbReference type="Pfam" id="PF02021">
    <property type="entry name" value="UPF0102"/>
    <property type="match status" value="1"/>
</dbReference>
<feature type="region of interest" description="Disordered" evidence="3">
    <location>
        <begin position="1"/>
        <end position="61"/>
    </location>
</feature>
<dbReference type="GO" id="GO:0003676">
    <property type="term" value="F:nucleic acid binding"/>
    <property type="evidence" value="ECO:0007669"/>
    <property type="project" value="InterPro"/>
</dbReference>
<gene>
    <name evidence="4" type="ORF">Q3982_00045</name>
</gene>
<dbReference type="NCBIfam" id="NF009154">
    <property type="entry name" value="PRK12497.3-3"/>
    <property type="match status" value="1"/>
</dbReference>
<reference evidence="4" key="1">
    <citation type="submission" date="2023-07" db="EMBL/GenBank/DDBJ databases">
        <title>Between Cages and Wild: Unraveling the Impact of Captivity on Animal Microbiomes and Antimicrobial Resistance.</title>
        <authorList>
            <person name="Schmartz G.P."/>
            <person name="Rehner J."/>
            <person name="Schuff M.J."/>
            <person name="Becker S.L."/>
            <person name="Kravczyk M."/>
            <person name="Gurevich A."/>
            <person name="Francke R."/>
            <person name="Mueller R."/>
            <person name="Keller V."/>
            <person name="Keller A."/>
        </authorList>
    </citation>
    <scope>NUCLEOTIDE SEQUENCE</scope>
    <source>
        <strain evidence="4">S12M_St_49</strain>
    </source>
</reference>
<dbReference type="CDD" id="cd20736">
    <property type="entry name" value="PoNe_Nuclease"/>
    <property type="match status" value="1"/>
</dbReference>
<dbReference type="SUPFAM" id="SSF52980">
    <property type="entry name" value="Restriction endonuclease-like"/>
    <property type="match status" value="1"/>
</dbReference>
<dbReference type="Proteomes" id="UP001168575">
    <property type="component" value="Unassembled WGS sequence"/>
</dbReference>
<dbReference type="Gene3D" id="3.40.1350.10">
    <property type="match status" value="1"/>
</dbReference>
<evidence type="ECO:0000256" key="2">
    <source>
        <dbReference type="HAMAP-Rule" id="MF_00048"/>
    </source>
</evidence>
<evidence type="ECO:0000256" key="1">
    <source>
        <dbReference type="ARBA" id="ARBA00006738"/>
    </source>
</evidence>
<evidence type="ECO:0000313" key="5">
    <source>
        <dbReference type="Proteomes" id="UP001168575"/>
    </source>
</evidence>
<dbReference type="InterPro" id="IPR011335">
    <property type="entry name" value="Restrct_endonuc-II-like"/>
</dbReference>
<protein>
    <recommendedName>
        <fullName evidence="2">UPF0102 protein Q3982_00045</fullName>
    </recommendedName>
</protein>
<proteinExistence type="inferred from homology"/>
<comment type="similarity">
    <text evidence="1 2">Belongs to the UPF0102 family.</text>
</comment>
<keyword evidence="5" id="KW-1185">Reference proteome</keyword>
<feature type="compositionally biased region" description="Basic residues" evidence="3">
    <location>
        <begin position="10"/>
        <end position="22"/>
    </location>
</feature>
<sequence>MEEVINKTVSKTKKTESKKKTKSVSGEQVKKTKSTTKEASSAVEEKPCDDTKKSNNKELGTRGEKAAERFLYRRNYEIIERNWRSRFGEADIIAMDDECLVFVEVKTRSTLEQGFPCEAVDAKKRAKYEKIALDYLGQSDLFDIPIRFDVIDIVQVDENRAAIRHHVNAFGVA</sequence>
<name>A0AA43RGH3_9ACTN</name>
<evidence type="ECO:0000256" key="3">
    <source>
        <dbReference type="SAM" id="MobiDB-lite"/>
    </source>
</evidence>
<evidence type="ECO:0000313" key="4">
    <source>
        <dbReference type="EMBL" id="MDO4841054.1"/>
    </source>
</evidence>
<dbReference type="EMBL" id="JAUMVS010000001">
    <property type="protein sequence ID" value="MDO4841054.1"/>
    <property type="molecule type" value="Genomic_DNA"/>
</dbReference>
<dbReference type="HAMAP" id="MF_00048">
    <property type="entry name" value="UPF0102"/>
    <property type="match status" value="1"/>
</dbReference>
<comment type="caution">
    <text evidence="4">The sequence shown here is derived from an EMBL/GenBank/DDBJ whole genome shotgun (WGS) entry which is preliminary data.</text>
</comment>
<organism evidence="4 5">
    <name type="scientific">Phoenicibacter congonensis</name>
    <dbReference type="NCBI Taxonomy" id="1944646"/>
    <lineage>
        <taxon>Bacteria</taxon>
        <taxon>Bacillati</taxon>
        <taxon>Actinomycetota</taxon>
        <taxon>Coriobacteriia</taxon>
        <taxon>Eggerthellales</taxon>
        <taxon>Eggerthellaceae</taxon>
        <taxon>Phoenicibacter</taxon>
    </lineage>
</organism>
<dbReference type="PANTHER" id="PTHR34039:SF1">
    <property type="entry name" value="UPF0102 PROTEIN YRAN"/>
    <property type="match status" value="1"/>
</dbReference>
<dbReference type="InterPro" id="IPR003509">
    <property type="entry name" value="UPF0102_YraN-like"/>
</dbReference>
<dbReference type="AlphaFoldDB" id="A0AA43RGH3"/>
<dbReference type="PANTHER" id="PTHR34039">
    <property type="entry name" value="UPF0102 PROTEIN YRAN"/>
    <property type="match status" value="1"/>
</dbReference>
<feature type="compositionally biased region" description="Basic and acidic residues" evidence="3">
    <location>
        <begin position="43"/>
        <end position="61"/>
    </location>
</feature>